<accession>A0A9D4E780</accession>
<keyword evidence="3" id="KW-1185">Reference proteome</keyword>
<comment type="caution">
    <text evidence="2">The sequence shown here is derived from an EMBL/GenBank/DDBJ whole genome shotgun (WGS) entry which is preliminary data.</text>
</comment>
<name>A0A9D4E780_DREPO</name>
<protein>
    <submittedName>
        <fullName evidence="2">Uncharacterized protein</fullName>
    </submittedName>
</protein>
<sequence>MSSPRAVDSEVTFRDGSCSSVRVDEDTPMSDAEVAYGSQHVPDDGVRALYEQMSNMASVLCDVVVELKQLKEAGRGNTSSTANNENNNTFVATTHRRVGDLDNDLDGLSDDDVKFEVELNKEPQNIDEAVYFAVHLIEIRGSNRAERRTRFNAMKTEHDDYYSTNSDMDEKAFATKGADAKKNSSRVKNEVESKSEASTIKELLARNSPQKRNFKKDVTCFRCNKRDTMRGNVPIKSKRTLLTK</sequence>
<dbReference type="AlphaFoldDB" id="A0A9D4E780"/>
<evidence type="ECO:0000256" key="1">
    <source>
        <dbReference type="SAM" id="MobiDB-lite"/>
    </source>
</evidence>
<proteinExistence type="predicted"/>
<feature type="compositionally biased region" description="Basic and acidic residues" evidence="1">
    <location>
        <begin position="175"/>
        <end position="195"/>
    </location>
</feature>
<reference evidence="2" key="1">
    <citation type="journal article" date="2019" name="bioRxiv">
        <title>The Genome of the Zebra Mussel, Dreissena polymorpha: A Resource for Invasive Species Research.</title>
        <authorList>
            <person name="McCartney M.A."/>
            <person name="Auch B."/>
            <person name="Kono T."/>
            <person name="Mallez S."/>
            <person name="Zhang Y."/>
            <person name="Obille A."/>
            <person name="Becker A."/>
            <person name="Abrahante J.E."/>
            <person name="Garbe J."/>
            <person name="Badalamenti J.P."/>
            <person name="Herman A."/>
            <person name="Mangelson H."/>
            <person name="Liachko I."/>
            <person name="Sullivan S."/>
            <person name="Sone E.D."/>
            <person name="Koren S."/>
            <person name="Silverstein K.A.T."/>
            <person name="Beckman K.B."/>
            <person name="Gohl D.M."/>
        </authorList>
    </citation>
    <scope>NUCLEOTIDE SEQUENCE</scope>
    <source>
        <strain evidence="2">Duluth1</strain>
        <tissue evidence="2">Whole animal</tissue>
    </source>
</reference>
<evidence type="ECO:0000313" key="3">
    <source>
        <dbReference type="Proteomes" id="UP000828390"/>
    </source>
</evidence>
<reference evidence="2" key="2">
    <citation type="submission" date="2020-11" db="EMBL/GenBank/DDBJ databases">
        <authorList>
            <person name="McCartney M.A."/>
            <person name="Auch B."/>
            <person name="Kono T."/>
            <person name="Mallez S."/>
            <person name="Becker A."/>
            <person name="Gohl D.M."/>
            <person name="Silverstein K.A.T."/>
            <person name="Koren S."/>
            <person name="Bechman K.B."/>
            <person name="Herman A."/>
            <person name="Abrahante J.E."/>
            <person name="Garbe J."/>
        </authorList>
    </citation>
    <scope>NUCLEOTIDE SEQUENCE</scope>
    <source>
        <strain evidence="2">Duluth1</strain>
        <tissue evidence="2">Whole animal</tissue>
    </source>
</reference>
<organism evidence="2 3">
    <name type="scientific">Dreissena polymorpha</name>
    <name type="common">Zebra mussel</name>
    <name type="synonym">Mytilus polymorpha</name>
    <dbReference type="NCBI Taxonomy" id="45954"/>
    <lineage>
        <taxon>Eukaryota</taxon>
        <taxon>Metazoa</taxon>
        <taxon>Spiralia</taxon>
        <taxon>Lophotrochozoa</taxon>
        <taxon>Mollusca</taxon>
        <taxon>Bivalvia</taxon>
        <taxon>Autobranchia</taxon>
        <taxon>Heteroconchia</taxon>
        <taxon>Euheterodonta</taxon>
        <taxon>Imparidentia</taxon>
        <taxon>Neoheterodontei</taxon>
        <taxon>Myida</taxon>
        <taxon>Dreissenoidea</taxon>
        <taxon>Dreissenidae</taxon>
        <taxon>Dreissena</taxon>
    </lineage>
</organism>
<feature type="region of interest" description="Disordered" evidence="1">
    <location>
        <begin position="175"/>
        <end position="197"/>
    </location>
</feature>
<evidence type="ECO:0000313" key="2">
    <source>
        <dbReference type="EMBL" id="KAH3775212.1"/>
    </source>
</evidence>
<dbReference type="Proteomes" id="UP000828390">
    <property type="component" value="Unassembled WGS sequence"/>
</dbReference>
<feature type="region of interest" description="Disordered" evidence="1">
    <location>
        <begin position="1"/>
        <end position="26"/>
    </location>
</feature>
<gene>
    <name evidence="2" type="ORF">DPMN_176610</name>
</gene>
<dbReference type="EMBL" id="JAIWYP010000009">
    <property type="protein sequence ID" value="KAH3775212.1"/>
    <property type="molecule type" value="Genomic_DNA"/>
</dbReference>